<dbReference type="InterPro" id="IPR016185">
    <property type="entry name" value="PreATP-grasp_dom_sf"/>
</dbReference>
<keyword evidence="14" id="KW-0276">Fatty acid metabolism</keyword>
<evidence type="ECO:0000256" key="8">
    <source>
        <dbReference type="ARBA" id="ARBA00022741"/>
    </source>
</evidence>
<dbReference type="InterPro" id="IPR005482">
    <property type="entry name" value="Biotin_COase_C"/>
</dbReference>
<evidence type="ECO:0000256" key="12">
    <source>
        <dbReference type="ARBA" id="ARBA00048600"/>
    </source>
</evidence>
<evidence type="ECO:0000256" key="3">
    <source>
        <dbReference type="ARBA" id="ARBA00011750"/>
    </source>
</evidence>
<dbReference type="PROSITE" id="PS50975">
    <property type="entry name" value="ATP_GRASP"/>
    <property type="match status" value="1"/>
</dbReference>
<evidence type="ECO:0000256" key="1">
    <source>
        <dbReference type="ARBA" id="ARBA00003761"/>
    </source>
</evidence>
<dbReference type="Pfam" id="PF02786">
    <property type="entry name" value="CPSase_L_D2"/>
    <property type="match status" value="1"/>
</dbReference>
<dbReference type="EMBL" id="JABFDB010000001">
    <property type="protein sequence ID" value="NYZ18519.1"/>
    <property type="molecule type" value="Genomic_DNA"/>
</dbReference>
<dbReference type="SUPFAM" id="SSF56059">
    <property type="entry name" value="Glutathione synthetase ATP-binding domain-like"/>
    <property type="match status" value="1"/>
</dbReference>
<evidence type="ECO:0000256" key="5">
    <source>
        <dbReference type="ARBA" id="ARBA00017242"/>
    </source>
</evidence>
<dbReference type="PANTHER" id="PTHR48095">
    <property type="entry name" value="PYRUVATE CARBOXYLASE SUBUNIT A"/>
    <property type="match status" value="1"/>
</dbReference>
<keyword evidence="14" id="KW-0444">Lipid biosynthesis</keyword>
<dbReference type="NCBIfam" id="NF006367">
    <property type="entry name" value="PRK08591.1"/>
    <property type="match status" value="1"/>
</dbReference>
<comment type="pathway">
    <text evidence="2 14">Lipid metabolism; malonyl-CoA biosynthesis; malonyl-CoA from acetyl-CoA: step 1/1.</text>
</comment>
<comment type="caution">
    <text evidence="17">The sequence shown here is derived from an EMBL/GenBank/DDBJ whole genome shotgun (WGS) entry which is preliminary data.</text>
</comment>
<keyword evidence="9 13" id="KW-0067">ATP-binding</keyword>
<evidence type="ECO:0000256" key="14">
    <source>
        <dbReference type="RuleBase" id="RU365063"/>
    </source>
</evidence>
<dbReference type="Pfam" id="PF00289">
    <property type="entry name" value="Biotin_carb_N"/>
    <property type="match status" value="1"/>
</dbReference>
<dbReference type="SMART" id="SM00878">
    <property type="entry name" value="Biotin_carb_C"/>
    <property type="match status" value="1"/>
</dbReference>
<dbReference type="InterPro" id="IPR011054">
    <property type="entry name" value="Rudment_hybrid_motif"/>
</dbReference>
<evidence type="ECO:0000256" key="13">
    <source>
        <dbReference type="PROSITE-ProRule" id="PRU00409"/>
    </source>
</evidence>
<dbReference type="Pfam" id="PF02785">
    <property type="entry name" value="Biotin_carb_C"/>
    <property type="match status" value="1"/>
</dbReference>
<dbReference type="InterPro" id="IPR005479">
    <property type="entry name" value="CPAse_ATP-bd"/>
</dbReference>
<evidence type="ECO:0000256" key="10">
    <source>
        <dbReference type="ARBA" id="ARBA00022842"/>
    </source>
</evidence>
<accession>A0ABX2T2R9</accession>
<evidence type="ECO:0000256" key="2">
    <source>
        <dbReference type="ARBA" id="ARBA00004956"/>
    </source>
</evidence>
<dbReference type="PROSITE" id="PS00866">
    <property type="entry name" value="CPSASE_1"/>
    <property type="match status" value="1"/>
</dbReference>
<evidence type="ECO:0000259" key="16">
    <source>
        <dbReference type="PROSITE" id="PS50979"/>
    </source>
</evidence>
<evidence type="ECO:0000256" key="6">
    <source>
        <dbReference type="ARBA" id="ARBA00022598"/>
    </source>
</evidence>
<comment type="catalytic activity">
    <reaction evidence="12 14">
        <text>N(6)-biotinyl-L-lysyl-[protein] + hydrogencarbonate + ATP = N(6)-carboxybiotinyl-L-lysyl-[protein] + ADP + phosphate + H(+)</text>
        <dbReference type="Rhea" id="RHEA:13501"/>
        <dbReference type="Rhea" id="RHEA-COMP:10505"/>
        <dbReference type="Rhea" id="RHEA-COMP:10506"/>
        <dbReference type="ChEBI" id="CHEBI:15378"/>
        <dbReference type="ChEBI" id="CHEBI:17544"/>
        <dbReference type="ChEBI" id="CHEBI:30616"/>
        <dbReference type="ChEBI" id="CHEBI:43474"/>
        <dbReference type="ChEBI" id="CHEBI:83144"/>
        <dbReference type="ChEBI" id="CHEBI:83145"/>
        <dbReference type="ChEBI" id="CHEBI:456216"/>
        <dbReference type="EC" id="6.3.4.14"/>
    </reaction>
</comment>
<evidence type="ECO:0000256" key="9">
    <source>
        <dbReference type="ARBA" id="ARBA00022840"/>
    </source>
</evidence>
<name>A0ABX2T2R9_9PROT</name>
<evidence type="ECO:0000313" key="18">
    <source>
        <dbReference type="Proteomes" id="UP000584642"/>
    </source>
</evidence>
<keyword evidence="14" id="KW-0275">Fatty acid biosynthesis</keyword>
<dbReference type="InterPro" id="IPR005481">
    <property type="entry name" value="BC-like_N"/>
</dbReference>
<dbReference type="EC" id="6.3.4.14" evidence="4 14"/>
<keyword evidence="10" id="KW-0460">Magnesium</keyword>
<evidence type="ECO:0000313" key="17">
    <source>
        <dbReference type="EMBL" id="NYZ18519.1"/>
    </source>
</evidence>
<dbReference type="RefSeq" id="WP_180280255.1">
    <property type="nucleotide sequence ID" value="NZ_JABFDB010000001.1"/>
</dbReference>
<dbReference type="NCBIfam" id="TIGR00514">
    <property type="entry name" value="accC"/>
    <property type="match status" value="1"/>
</dbReference>
<evidence type="ECO:0000259" key="15">
    <source>
        <dbReference type="PROSITE" id="PS50975"/>
    </source>
</evidence>
<protein>
    <recommendedName>
        <fullName evidence="5 14">Biotin carboxylase</fullName>
        <ecNumber evidence="4 14">6.3.4.14</ecNumber>
    </recommendedName>
    <alternativeName>
        <fullName evidence="11 14">Acetyl-coenzyme A carboxylase biotin carboxylase subunit A</fullName>
    </alternativeName>
</protein>
<comment type="subunit">
    <text evidence="3 14">Acetyl-CoA carboxylase is a heterohexamer of biotin carboxyl carrier protein, biotin carboxylase and the two subunits of carboxyl transferase in a 2:2 complex.</text>
</comment>
<dbReference type="InterPro" id="IPR011764">
    <property type="entry name" value="Biotin_carboxylation_dom"/>
</dbReference>
<dbReference type="PROSITE" id="PS00867">
    <property type="entry name" value="CPSASE_2"/>
    <property type="match status" value="1"/>
</dbReference>
<evidence type="ECO:0000256" key="4">
    <source>
        <dbReference type="ARBA" id="ARBA00013263"/>
    </source>
</evidence>
<keyword evidence="18" id="KW-1185">Reference proteome</keyword>
<feature type="domain" description="ATP-grasp" evidence="15">
    <location>
        <begin position="120"/>
        <end position="316"/>
    </location>
</feature>
<dbReference type="SUPFAM" id="SSF51246">
    <property type="entry name" value="Rudiment single hybrid motif"/>
    <property type="match status" value="1"/>
</dbReference>
<proteinExistence type="predicted"/>
<feature type="domain" description="Biotin carboxylation" evidence="16">
    <location>
        <begin position="1"/>
        <end position="444"/>
    </location>
</feature>
<dbReference type="InterPro" id="IPR004549">
    <property type="entry name" value="Acetyl_CoA_COase_biotin_COase"/>
</dbReference>
<reference evidence="17 18" key="1">
    <citation type="submission" date="2020-05" db="EMBL/GenBank/DDBJ databases">
        <title>Azospirillum oleiclasticum sp. nov, a nitrogen-fixing and heavy crude oil-emulsifying bacterium isolated from the crude oil of Yumen Oilfield.</title>
        <authorList>
            <person name="Wu D."/>
            <person name="Cai M."/>
            <person name="Zhang X."/>
        </authorList>
    </citation>
    <scope>NUCLEOTIDE SEQUENCE [LARGE SCALE GENOMIC DNA]</scope>
    <source>
        <strain evidence="17 18">ROY-1-1-2</strain>
    </source>
</reference>
<dbReference type="PANTHER" id="PTHR48095:SF2">
    <property type="entry name" value="BIOTIN CARBOXYLASE, CHLOROPLASTIC"/>
    <property type="match status" value="1"/>
</dbReference>
<dbReference type="InterPro" id="IPR051602">
    <property type="entry name" value="ACC_Biotin_Carboxylase"/>
</dbReference>
<dbReference type="InterPro" id="IPR011761">
    <property type="entry name" value="ATP-grasp"/>
</dbReference>
<comment type="function">
    <text evidence="1 14">This protein is a component of the acetyl coenzyme A carboxylase complex; first, biotin carboxylase catalyzes the carboxylation of the carrier protein and then the transcarboxylase transfers the carboxyl group to form malonyl-CoA.</text>
</comment>
<dbReference type="PROSITE" id="PS50979">
    <property type="entry name" value="BC"/>
    <property type="match status" value="1"/>
</dbReference>
<keyword evidence="14" id="KW-0092">Biotin</keyword>
<organism evidence="17 18">
    <name type="scientific">Azospirillum oleiclasticum</name>
    <dbReference type="NCBI Taxonomy" id="2735135"/>
    <lineage>
        <taxon>Bacteria</taxon>
        <taxon>Pseudomonadati</taxon>
        <taxon>Pseudomonadota</taxon>
        <taxon>Alphaproteobacteria</taxon>
        <taxon>Rhodospirillales</taxon>
        <taxon>Azospirillaceae</taxon>
        <taxon>Azospirillum</taxon>
    </lineage>
</organism>
<dbReference type="Proteomes" id="UP000584642">
    <property type="component" value="Unassembled WGS sequence"/>
</dbReference>
<evidence type="ECO:0000256" key="11">
    <source>
        <dbReference type="ARBA" id="ARBA00033786"/>
    </source>
</evidence>
<keyword evidence="7" id="KW-0479">Metal-binding</keyword>
<evidence type="ECO:0000256" key="7">
    <source>
        <dbReference type="ARBA" id="ARBA00022723"/>
    </source>
</evidence>
<dbReference type="Gene3D" id="3.30.470.20">
    <property type="entry name" value="ATP-grasp fold, B domain"/>
    <property type="match status" value="1"/>
</dbReference>
<sequence length="446" mass="48615">MFEKVLIANRGEIALRIHRACREMGIQTVAVHSTADADAMHVRLADESVCIGPASARDSYLNIPAILSAAAITGADAIHPGIGFLAENAQFAEMVEVHGFTFIGPTAEHIRVMGDKVTAKRTVLDLGLPCVPGSDGPVPTLEEAAVVAREIGYPVLIKAAAGGGGKGMKVARNPEQLREAYQLARGEARAAFGNDEVYIEKYLGKPRHIEIQLLGDTHGACVHFGERDCSVQRRHQKVVEEAPSPALNAEERAYIGSLAARTAAAIGYRGVGTMEFLYEDGQFYFIEMNTRLQVEHTITEMITGIDLVREQIRVATGAPLGYGQEDIRFQGCSIECRVNAENPETFTPSPGTITGYHAPGGLGVRVDSALYDGYRVPSHYDSLIAKLIVHGTSRNECLMRLRRAIEEYVIGGIDTTLPLHSRIIAEPDFINGQYDIHWLEQLMARK</sequence>
<keyword evidence="8 13" id="KW-0547">Nucleotide-binding</keyword>
<dbReference type="GO" id="GO:0004075">
    <property type="term" value="F:biotin carboxylase activity"/>
    <property type="evidence" value="ECO:0007669"/>
    <property type="project" value="UniProtKB-EC"/>
</dbReference>
<dbReference type="SUPFAM" id="SSF52440">
    <property type="entry name" value="PreATP-grasp domain"/>
    <property type="match status" value="1"/>
</dbReference>
<gene>
    <name evidence="17" type="primary">accC</name>
    <name evidence="17" type="ORF">HND93_02240</name>
</gene>
<keyword evidence="6 14" id="KW-0436">Ligase</keyword>
<keyword evidence="14" id="KW-0443">Lipid metabolism</keyword>